<dbReference type="InterPro" id="IPR037066">
    <property type="entry name" value="Plug_dom_sf"/>
</dbReference>
<keyword evidence="9 10" id="KW-0998">Cell outer membrane</keyword>
<feature type="domain" description="TonB-dependent receptor-like beta-barrel" evidence="13">
    <location>
        <begin position="242"/>
        <end position="647"/>
    </location>
</feature>
<evidence type="ECO:0000256" key="5">
    <source>
        <dbReference type="ARBA" id="ARBA00022692"/>
    </source>
</evidence>
<keyword evidence="16" id="KW-1185">Reference proteome</keyword>
<evidence type="ECO:0000256" key="7">
    <source>
        <dbReference type="ARBA" id="ARBA00023077"/>
    </source>
</evidence>
<dbReference type="PROSITE" id="PS52016">
    <property type="entry name" value="TONB_DEPENDENT_REC_3"/>
    <property type="match status" value="1"/>
</dbReference>
<evidence type="ECO:0000256" key="11">
    <source>
        <dbReference type="RuleBase" id="RU003357"/>
    </source>
</evidence>
<keyword evidence="15" id="KW-0675">Receptor</keyword>
<reference evidence="15 16" key="1">
    <citation type="submission" date="2020-08" db="EMBL/GenBank/DDBJ databases">
        <title>Genomic Encyclopedia of Type Strains, Phase IV (KMG-IV): sequencing the most valuable type-strain genomes for metagenomic binning, comparative biology and taxonomic classification.</title>
        <authorList>
            <person name="Goeker M."/>
        </authorList>
    </citation>
    <scope>NUCLEOTIDE SEQUENCE [LARGE SCALE GENOMIC DNA]</scope>
    <source>
        <strain evidence="15 16">DSM 19979</strain>
    </source>
</reference>
<dbReference type="GO" id="GO:0009279">
    <property type="term" value="C:cell outer membrane"/>
    <property type="evidence" value="ECO:0007669"/>
    <property type="project" value="UniProtKB-SubCell"/>
</dbReference>
<evidence type="ECO:0000259" key="13">
    <source>
        <dbReference type="Pfam" id="PF00593"/>
    </source>
</evidence>
<gene>
    <name evidence="15" type="ORF">GGQ83_003067</name>
</gene>
<keyword evidence="5 10" id="KW-0812">Transmembrane</keyword>
<dbReference type="CDD" id="cd01347">
    <property type="entry name" value="ligand_gated_channel"/>
    <property type="match status" value="1"/>
</dbReference>
<feature type="chain" id="PRO_5032490489" evidence="12">
    <location>
        <begin position="23"/>
        <end position="681"/>
    </location>
</feature>
<dbReference type="InterPro" id="IPR000531">
    <property type="entry name" value="Beta-barrel_TonB"/>
</dbReference>
<dbReference type="InterPro" id="IPR012910">
    <property type="entry name" value="Plug_dom"/>
</dbReference>
<comment type="caution">
    <text evidence="15">The sequence shown here is derived from an EMBL/GenBank/DDBJ whole genome shotgun (WGS) entry which is preliminary data.</text>
</comment>
<dbReference type="Pfam" id="PF00593">
    <property type="entry name" value="TonB_dep_Rec_b-barrel"/>
    <property type="match status" value="1"/>
</dbReference>
<comment type="subcellular location">
    <subcellularLocation>
        <location evidence="1 10">Cell outer membrane</location>
        <topology evidence="1 10">Multi-pass membrane protein</topology>
    </subcellularLocation>
</comment>
<evidence type="ECO:0000313" key="16">
    <source>
        <dbReference type="Proteomes" id="UP000553193"/>
    </source>
</evidence>
<dbReference type="NCBIfam" id="TIGR01786">
    <property type="entry name" value="TonB-hemlactrns"/>
    <property type="match status" value="1"/>
</dbReference>
<dbReference type="Gene3D" id="2.40.170.20">
    <property type="entry name" value="TonB-dependent receptor, beta-barrel domain"/>
    <property type="match status" value="1"/>
</dbReference>
<dbReference type="InterPro" id="IPR011276">
    <property type="entry name" value="TonB_haem/Hb_rcpt"/>
</dbReference>
<dbReference type="InterPro" id="IPR036942">
    <property type="entry name" value="Beta-barrel_TonB_sf"/>
</dbReference>
<dbReference type="SUPFAM" id="SSF56935">
    <property type="entry name" value="Porins"/>
    <property type="match status" value="1"/>
</dbReference>
<protein>
    <submittedName>
        <fullName evidence="15">Hemoglobin/transferrin/lactoferrin receptor protein</fullName>
    </submittedName>
</protein>
<evidence type="ECO:0000256" key="12">
    <source>
        <dbReference type="SAM" id="SignalP"/>
    </source>
</evidence>
<evidence type="ECO:0000256" key="4">
    <source>
        <dbReference type="ARBA" id="ARBA00022452"/>
    </source>
</evidence>
<keyword evidence="8 10" id="KW-0472">Membrane</keyword>
<dbReference type="InterPro" id="IPR010949">
    <property type="entry name" value="TonB_Hb/transfer/lactofer_rcpt"/>
</dbReference>
<accession>A0A840AHQ9</accession>
<dbReference type="InterPro" id="IPR039426">
    <property type="entry name" value="TonB-dep_rcpt-like"/>
</dbReference>
<feature type="signal peptide" evidence="12">
    <location>
        <begin position="1"/>
        <end position="22"/>
    </location>
</feature>
<evidence type="ECO:0000256" key="2">
    <source>
        <dbReference type="ARBA" id="ARBA00009810"/>
    </source>
</evidence>
<dbReference type="Pfam" id="PF07715">
    <property type="entry name" value="Plug"/>
    <property type="match status" value="1"/>
</dbReference>
<dbReference type="NCBIfam" id="TIGR01785">
    <property type="entry name" value="TonB-hemin"/>
    <property type="match status" value="1"/>
</dbReference>
<evidence type="ECO:0000259" key="14">
    <source>
        <dbReference type="Pfam" id="PF07715"/>
    </source>
</evidence>
<evidence type="ECO:0000313" key="15">
    <source>
        <dbReference type="EMBL" id="MBB3899615.1"/>
    </source>
</evidence>
<evidence type="ECO:0000256" key="8">
    <source>
        <dbReference type="ARBA" id="ARBA00023136"/>
    </source>
</evidence>
<dbReference type="GO" id="GO:0015344">
    <property type="term" value="F:siderophore uptake transmembrane transporter activity"/>
    <property type="evidence" value="ECO:0007669"/>
    <property type="project" value="TreeGrafter"/>
</dbReference>
<comment type="similarity">
    <text evidence="2 10 11">Belongs to the TonB-dependent receptor family.</text>
</comment>
<name>A0A840AHQ9_9PROT</name>
<evidence type="ECO:0000256" key="6">
    <source>
        <dbReference type="ARBA" id="ARBA00022729"/>
    </source>
</evidence>
<dbReference type="AlphaFoldDB" id="A0A840AHQ9"/>
<sequence>MSGLFRLWLLATPAFLVLPAMAQDAPAPALVLTPLDAVTTTATRTPQVAGDVAAPISVVPREELRRRQPTQLQNILGDLPGVEADGIPRPGVQQPQIRGLGGDRVITTLDGVRQNFSSGHRGRFFFEPELLRQVDVLRGPASMLYGSGAIGGVVALRTIEAEDIIRPGRATGFFLSQGYDTNGGRWRSAAAAAFRTGQVDGLVAYARNAGNNIVDGAGQTIPYTDPTTQTFLARLGWNPAPGMRFGASFMHREEDQIIPSAANTLGTADITDRRLRAQQFALNFDWAPPDNPWIDLRAQVYRNTVDINERRLTDNRRDLTDLETWGMSVQNTSRFSVFGAERHALTLGFDGYRDTQEGRRNGAARAQYPNASQDVIGFFVQDEITLGRATLTGGLRYDRYEQSADGQRGTSNDRLSPRVSFAYRVTDWMQPYISYAEAYRAPGLSQLYNSGVHFPISFFPFPRFNNFVPNPNLRPETSRNLEAGVNFRFRDTITAGDSIRIRASAFHNDLDDFIETLVFATTTEQRNVTRARIQGLELEGQYESGPWFAGLGASIIRGENRTDGGPLALIPAHKLSMSLGRRFQEQGVTLGGRVQLVAEQGRKPVDQQTGIRPQATPAYALTDLFVTYAPPEGPLAGLRLDVGVSNLFDVRHRRLAWDSSSERSSYYDVGRNVQFRLSANF</sequence>
<dbReference type="GO" id="GO:0015232">
    <property type="term" value="F:heme transmembrane transporter activity"/>
    <property type="evidence" value="ECO:0007669"/>
    <property type="project" value="InterPro"/>
</dbReference>
<dbReference type="PANTHER" id="PTHR30069">
    <property type="entry name" value="TONB-DEPENDENT OUTER MEMBRANE RECEPTOR"/>
    <property type="match status" value="1"/>
</dbReference>
<dbReference type="Proteomes" id="UP000553193">
    <property type="component" value="Unassembled WGS sequence"/>
</dbReference>
<evidence type="ECO:0000256" key="1">
    <source>
        <dbReference type="ARBA" id="ARBA00004571"/>
    </source>
</evidence>
<organism evidence="15 16">
    <name type="scientific">Roseococcus suduntuyensis</name>
    <dbReference type="NCBI Taxonomy" id="455361"/>
    <lineage>
        <taxon>Bacteria</taxon>
        <taxon>Pseudomonadati</taxon>
        <taxon>Pseudomonadota</taxon>
        <taxon>Alphaproteobacteria</taxon>
        <taxon>Acetobacterales</taxon>
        <taxon>Roseomonadaceae</taxon>
        <taxon>Roseococcus</taxon>
    </lineage>
</organism>
<dbReference type="GO" id="GO:0044718">
    <property type="term" value="P:siderophore transmembrane transport"/>
    <property type="evidence" value="ECO:0007669"/>
    <property type="project" value="TreeGrafter"/>
</dbReference>
<dbReference type="EMBL" id="JACIDJ010000005">
    <property type="protein sequence ID" value="MBB3899615.1"/>
    <property type="molecule type" value="Genomic_DNA"/>
</dbReference>
<keyword evidence="4 10" id="KW-1134">Transmembrane beta strand</keyword>
<evidence type="ECO:0000256" key="9">
    <source>
        <dbReference type="ARBA" id="ARBA00023237"/>
    </source>
</evidence>
<dbReference type="PANTHER" id="PTHR30069:SF41">
    <property type="entry name" value="HEME_HEMOPEXIN UTILIZATION PROTEIN C"/>
    <property type="match status" value="1"/>
</dbReference>
<keyword evidence="3 10" id="KW-0813">Transport</keyword>
<evidence type="ECO:0000256" key="3">
    <source>
        <dbReference type="ARBA" id="ARBA00022448"/>
    </source>
</evidence>
<feature type="domain" description="TonB-dependent receptor plug" evidence="14">
    <location>
        <begin position="51"/>
        <end position="153"/>
    </location>
</feature>
<keyword evidence="7 11" id="KW-0798">TonB box</keyword>
<dbReference type="RefSeq" id="WP_184385514.1">
    <property type="nucleotide sequence ID" value="NZ_JACIDJ010000005.1"/>
</dbReference>
<evidence type="ECO:0000256" key="10">
    <source>
        <dbReference type="PROSITE-ProRule" id="PRU01360"/>
    </source>
</evidence>
<proteinExistence type="inferred from homology"/>
<keyword evidence="6 12" id="KW-0732">Signal</keyword>
<dbReference type="Gene3D" id="2.170.130.10">
    <property type="entry name" value="TonB-dependent receptor, plug domain"/>
    <property type="match status" value="1"/>
</dbReference>